<reference evidence="2" key="1">
    <citation type="submission" date="2016-10" db="EMBL/GenBank/DDBJ databases">
        <authorList>
            <person name="Varghese N."/>
            <person name="Submissions S."/>
        </authorList>
    </citation>
    <scope>NUCLEOTIDE SEQUENCE [LARGE SCALE GENOMIC DNA]</scope>
    <source>
        <strain evidence="2">DSM 15363</strain>
    </source>
</reference>
<name>A0A1G7VN62_9FLAO</name>
<dbReference type="EMBL" id="FNCZ01000001">
    <property type="protein sequence ID" value="SDG61137.1"/>
    <property type="molecule type" value="Genomic_DNA"/>
</dbReference>
<evidence type="ECO:0000313" key="1">
    <source>
        <dbReference type="EMBL" id="SDG61137.1"/>
    </source>
</evidence>
<proteinExistence type="predicted"/>
<protein>
    <recommendedName>
        <fullName evidence="3">Phosphodiester glycosidase domain-containing protein</fullName>
    </recommendedName>
</protein>
<organism evidence="1 2">
    <name type="scientific">Winogradskyella thalassocola</name>
    <dbReference type="NCBI Taxonomy" id="262004"/>
    <lineage>
        <taxon>Bacteria</taxon>
        <taxon>Pseudomonadati</taxon>
        <taxon>Bacteroidota</taxon>
        <taxon>Flavobacteriia</taxon>
        <taxon>Flavobacteriales</taxon>
        <taxon>Flavobacteriaceae</taxon>
        <taxon>Winogradskyella</taxon>
    </lineage>
</organism>
<evidence type="ECO:0008006" key="3">
    <source>
        <dbReference type="Google" id="ProtNLM"/>
    </source>
</evidence>
<dbReference type="RefSeq" id="WP_092465612.1">
    <property type="nucleotide sequence ID" value="NZ_FNCZ01000001.1"/>
</dbReference>
<accession>A0A1G7VN62</accession>
<dbReference type="Proteomes" id="UP000199492">
    <property type="component" value="Unassembled WGS sequence"/>
</dbReference>
<evidence type="ECO:0000313" key="2">
    <source>
        <dbReference type="Proteomes" id="UP000199492"/>
    </source>
</evidence>
<keyword evidence="2" id="KW-1185">Reference proteome</keyword>
<gene>
    <name evidence="1" type="ORF">SAMN04489796_10172</name>
</gene>
<dbReference type="AlphaFoldDB" id="A0A1G7VN62"/>
<sequence>MRTINLSEAQSESHNALEKISLSDNDFQSYEFGNTHLDSKKVKIKYLVKDAYNKFLDLEKNKDVLLVTSASFTSAFFSNGTPIGLCAYEGEFLNKMPDQTMDGLVVINSDGLINTNDITDLDFTSKNCDSIIASNHSHLNLNPRENALDSYVFYNRVEENNLSVFQTQLVYSHLKTEDENFKTLLVGSNSKERRFLVIATKEGELKNLIIDTKNKDYILKAAQDIFNLLKAENYDVNFILNLDTGSKNILHVNNGTYLENLNPNPSTKLARIERASSLIVFYTDK</sequence>